<sequence>MSLRLHKNCIFVQVDEKAVVFRHTPHDGHNIYHYTPEDEPARVMLNLLAKGAASAQKIEKSDLVTELKRVFQVTDQQAQEAVEEFLNDLRGLVLLEEPEHVAHNPSFQRHTGKHVGHIRAGGTMISVGYTINWYRP</sequence>
<protein>
    <submittedName>
        <fullName evidence="1">PqqD family protein</fullName>
    </submittedName>
</protein>
<proteinExistence type="predicted"/>
<evidence type="ECO:0000313" key="1">
    <source>
        <dbReference type="EMBL" id="HHS28916.1"/>
    </source>
</evidence>
<gene>
    <name evidence="1" type="ORF">ENV52_04360</name>
</gene>
<accession>A0A7V6DP79</accession>
<name>A0A7V6DP79_9BACT</name>
<comment type="caution">
    <text evidence="1">The sequence shown here is derived from an EMBL/GenBank/DDBJ whole genome shotgun (WGS) entry which is preliminary data.</text>
</comment>
<reference evidence="1" key="1">
    <citation type="journal article" date="2020" name="mSystems">
        <title>Genome- and Community-Level Interaction Insights into Carbon Utilization and Element Cycling Functions of Hydrothermarchaeota in Hydrothermal Sediment.</title>
        <authorList>
            <person name="Zhou Z."/>
            <person name="Liu Y."/>
            <person name="Xu W."/>
            <person name="Pan J."/>
            <person name="Luo Z.H."/>
            <person name="Li M."/>
        </authorList>
    </citation>
    <scope>NUCLEOTIDE SEQUENCE [LARGE SCALE GENOMIC DNA]</scope>
    <source>
        <strain evidence="1">SpSt-767</strain>
    </source>
</reference>
<dbReference type="AlphaFoldDB" id="A0A7V6DP79"/>
<dbReference type="EMBL" id="DTGR01000066">
    <property type="protein sequence ID" value="HHS28916.1"/>
    <property type="molecule type" value="Genomic_DNA"/>
</dbReference>
<organism evidence="1">
    <name type="scientific">Desulfobacca acetoxidans</name>
    <dbReference type="NCBI Taxonomy" id="60893"/>
    <lineage>
        <taxon>Bacteria</taxon>
        <taxon>Pseudomonadati</taxon>
        <taxon>Thermodesulfobacteriota</taxon>
        <taxon>Desulfobaccia</taxon>
        <taxon>Desulfobaccales</taxon>
        <taxon>Desulfobaccaceae</taxon>
        <taxon>Desulfobacca</taxon>
    </lineage>
</organism>